<evidence type="ECO:0000313" key="1">
    <source>
        <dbReference type="EMBL" id="GAA5483608.1"/>
    </source>
</evidence>
<sequence length="91" mass="10653">MNPHDHPTALKDLQDSIYREKVLRARKMTPEERIDSVWELSDMQLELMLAGALARIDSSDHEKGWAEVRRGLDRVERARDHRFYSHSIPAT</sequence>
<dbReference type="EMBL" id="BAABRI010000016">
    <property type="protein sequence ID" value="GAA5483608.1"/>
    <property type="molecule type" value="Genomic_DNA"/>
</dbReference>
<protein>
    <submittedName>
        <fullName evidence="1">Uncharacterized protein</fullName>
    </submittedName>
</protein>
<evidence type="ECO:0000313" key="2">
    <source>
        <dbReference type="Proteomes" id="UP001476282"/>
    </source>
</evidence>
<dbReference type="RefSeq" id="WP_353567719.1">
    <property type="nucleotide sequence ID" value="NZ_BAABRI010000016.1"/>
</dbReference>
<reference evidence="1 2" key="1">
    <citation type="submission" date="2024-02" db="EMBL/GenBank/DDBJ databases">
        <title>Haloferula sargassicola NBRC 104335.</title>
        <authorList>
            <person name="Ichikawa N."/>
            <person name="Katano-Makiyama Y."/>
            <person name="Hidaka K."/>
        </authorList>
    </citation>
    <scope>NUCLEOTIDE SEQUENCE [LARGE SCALE GENOMIC DNA]</scope>
    <source>
        <strain evidence="1 2">NBRC 104335</strain>
    </source>
</reference>
<keyword evidence="2" id="KW-1185">Reference proteome</keyword>
<proteinExistence type="predicted"/>
<name>A0ABP9UQ07_9BACT</name>
<gene>
    <name evidence="1" type="ORF">Hsar01_02842</name>
</gene>
<accession>A0ABP9UQ07</accession>
<dbReference type="Proteomes" id="UP001476282">
    <property type="component" value="Unassembled WGS sequence"/>
</dbReference>
<organism evidence="1 2">
    <name type="scientific">Haloferula sargassicola</name>
    <dbReference type="NCBI Taxonomy" id="490096"/>
    <lineage>
        <taxon>Bacteria</taxon>
        <taxon>Pseudomonadati</taxon>
        <taxon>Verrucomicrobiota</taxon>
        <taxon>Verrucomicrobiia</taxon>
        <taxon>Verrucomicrobiales</taxon>
        <taxon>Verrucomicrobiaceae</taxon>
        <taxon>Haloferula</taxon>
    </lineage>
</organism>
<comment type="caution">
    <text evidence="1">The sequence shown here is derived from an EMBL/GenBank/DDBJ whole genome shotgun (WGS) entry which is preliminary data.</text>
</comment>